<comment type="caution">
    <text evidence="1">The sequence shown here is derived from an EMBL/GenBank/DDBJ whole genome shotgun (WGS) entry which is preliminary data.</text>
</comment>
<dbReference type="Proteomes" id="UP001163321">
    <property type="component" value="Chromosome 8"/>
</dbReference>
<sequence length="103" mass="12057">MLRNKITTLSTTTNYLTRFSDISEGTEIRVAFPRADTFLVVFLRADTFLVVFLLFNIIFLAADTLFMDTSRKKKYQHRATDHAESLLRQQLMQHYSRPYTTAD</sequence>
<evidence type="ECO:0000313" key="1">
    <source>
        <dbReference type="EMBL" id="KAI9908315.1"/>
    </source>
</evidence>
<proteinExistence type="predicted"/>
<reference evidence="1 2" key="1">
    <citation type="journal article" date="2022" name="bioRxiv">
        <title>The genome of the oomycete Peronosclerospora sorghi, a cosmopolitan pathogen of maize and sorghum, is inflated with dispersed pseudogenes.</title>
        <authorList>
            <person name="Fletcher K."/>
            <person name="Martin F."/>
            <person name="Isakeit T."/>
            <person name="Cavanaugh K."/>
            <person name="Magill C."/>
            <person name="Michelmore R."/>
        </authorList>
    </citation>
    <scope>NUCLEOTIDE SEQUENCE [LARGE SCALE GENOMIC DNA]</scope>
    <source>
        <strain evidence="1">P6</strain>
    </source>
</reference>
<keyword evidence="2" id="KW-1185">Reference proteome</keyword>
<gene>
    <name evidence="1" type="ORF">PsorP6_004098</name>
</gene>
<accession>A0ACC0VQU0</accession>
<evidence type="ECO:0000313" key="2">
    <source>
        <dbReference type="Proteomes" id="UP001163321"/>
    </source>
</evidence>
<dbReference type="EMBL" id="CM047587">
    <property type="protein sequence ID" value="KAI9908315.1"/>
    <property type="molecule type" value="Genomic_DNA"/>
</dbReference>
<name>A0ACC0VQU0_9STRA</name>
<organism evidence="1 2">
    <name type="scientific">Peronosclerospora sorghi</name>
    <dbReference type="NCBI Taxonomy" id="230839"/>
    <lineage>
        <taxon>Eukaryota</taxon>
        <taxon>Sar</taxon>
        <taxon>Stramenopiles</taxon>
        <taxon>Oomycota</taxon>
        <taxon>Peronosporomycetes</taxon>
        <taxon>Peronosporales</taxon>
        <taxon>Peronosporaceae</taxon>
        <taxon>Peronosclerospora</taxon>
    </lineage>
</organism>
<protein>
    <submittedName>
        <fullName evidence="1">Uncharacterized protein</fullName>
    </submittedName>
</protein>